<proteinExistence type="predicted"/>
<feature type="binding site" evidence="4">
    <location>
        <position position="64"/>
    </location>
    <ligand>
        <name>substrate</name>
    </ligand>
</feature>
<organism evidence="7 8">
    <name type="scientific">Alkalicoccus halolimnae</name>
    <dbReference type="NCBI Taxonomy" id="1667239"/>
    <lineage>
        <taxon>Bacteria</taxon>
        <taxon>Bacillati</taxon>
        <taxon>Bacillota</taxon>
        <taxon>Bacilli</taxon>
        <taxon>Bacillales</taxon>
        <taxon>Bacillaceae</taxon>
        <taxon>Alkalicoccus</taxon>
    </lineage>
</organism>
<dbReference type="AlphaFoldDB" id="A0AAJ8LXZ9"/>
<dbReference type="Proteomes" id="UP000321816">
    <property type="component" value="Chromosome"/>
</dbReference>
<keyword evidence="7" id="KW-0456">Lyase</keyword>
<evidence type="ECO:0000256" key="3">
    <source>
        <dbReference type="ARBA" id="ARBA00022842"/>
    </source>
</evidence>
<dbReference type="InterPro" id="IPR015813">
    <property type="entry name" value="Pyrv/PenolPyrv_kinase-like_dom"/>
</dbReference>
<evidence type="ECO:0000256" key="4">
    <source>
        <dbReference type="PIRSR" id="PIRSR015582-1"/>
    </source>
</evidence>
<feature type="domain" description="HpcH/HpaI aldolase/citrate lyase" evidence="6">
    <location>
        <begin position="4"/>
        <end position="212"/>
    </location>
</feature>
<evidence type="ECO:0000313" key="7">
    <source>
        <dbReference type="EMBL" id="WWD80826.1"/>
    </source>
</evidence>
<dbReference type="GO" id="GO:0006107">
    <property type="term" value="P:oxaloacetate metabolic process"/>
    <property type="evidence" value="ECO:0007669"/>
    <property type="project" value="TreeGrafter"/>
</dbReference>
<dbReference type="Pfam" id="PF03328">
    <property type="entry name" value="HpcH_HpaI"/>
    <property type="match status" value="1"/>
</dbReference>
<dbReference type="KEGG" id="ahal:FTX54_004505"/>
<dbReference type="PANTHER" id="PTHR32308:SF0">
    <property type="entry name" value="HPCH_HPAI ALDOLASE_CITRATE LYASE DOMAIN-CONTAINING PROTEIN"/>
    <property type="match status" value="1"/>
</dbReference>
<reference evidence="7 8" key="1">
    <citation type="submission" date="2024-01" db="EMBL/GenBank/DDBJ databases">
        <title>Complete Genome Sequence of Alkalicoccus halolimnae BZ-SZ-XJ29T, a Moderately Halophilic Bacterium Isolated from a Salt Lake.</title>
        <authorList>
            <person name="Zhao B."/>
        </authorList>
    </citation>
    <scope>NUCLEOTIDE SEQUENCE [LARGE SCALE GENOMIC DNA]</scope>
    <source>
        <strain evidence="7 8">BZ-SZ-XJ29</strain>
    </source>
</reference>
<dbReference type="InterPro" id="IPR011206">
    <property type="entry name" value="Citrate_lyase_beta/mcl1/mcl2"/>
</dbReference>
<evidence type="ECO:0000256" key="5">
    <source>
        <dbReference type="PIRSR" id="PIRSR015582-2"/>
    </source>
</evidence>
<keyword evidence="8" id="KW-1185">Reference proteome</keyword>
<dbReference type="RefSeq" id="WP_187254493.1">
    <property type="nucleotide sequence ID" value="NZ_CP144914.1"/>
</dbReference>
<gene>
    <name evidence="7" type="ORF">FTX54_004505</name>
</gene>
<feature type="binding site" evidence="5">
    <location>
        <position position="143"/>
    </location>
    <ligand>
        <name>Mg(2+)</name>
        <dbReference type="ChEBI" id="CHEBI:18420"/>
    </ligand>
</feature>
<evidence type="ECO:0000313" key="8">
    <source>
        <dbReference type="Proteomes" id="UP000321816"/>
    </source>
</evidence>
<dbReference type="Gene3D" id="3.20.20.60">
    <property type="entry name" value="Phosphoenolpyruvate-binding domains"/>
    <property type="match status" value="1"/>
</dbReference>
<protein>
    <submittedName>
        <fullName evidence="7">CoA ester lyase</fullName>
    </submittedName>
</protein>
<feature type="binding site" evidence="5">
    <location>
        <position position="116"/>
    </location>
    <ligand>
        <name>Mg(2+)</name>
        <dbReference type="ChEBI" id="CHEBI:18420"/>
    </ligand>
</feature>
<dbReference type="InterPro" id="IPR040442">
    <property type="entry name" value="Pyrv_kinase-like_dom_sf"/>
</dbReference>
<dbReference type="EMBL" id="CP144914">
    <property type="protein sequence ID" value="WWD80826.1"/>
    <property type="molecule type" value="Genomic_DNA"/>
</dbReference>
<dbReference type="GO" id="GO:0000287">
    <property type="term" value="F:magnesium ion binding"/>
    <property type="evidence" value="ECO:0007669"/>
    <property type="project" value="TreeGrafter"/>
</dbReference>
<dbReference type="InterPro" id="IPR005000">
    <property type="entry name" value="Aldolase/citrate-lyase_domain"/>
</dbReference>
<evidence type="ECO:0000259" key="6">
    <source>
        <dbReference type="Pfam" id="PF03328"/>
    </source>
</evidence>
<name>A0AAJ8LXZ9_9BACI</name>
<evidence type="ECO:0000256" key="2">
    <source>
        <dbReference type="ARBA" id="ARBA00022723"/>
    </source>
</evidence>
<keyword evidence="3 5" id="KW-0460">Magnesium</keyword>
<accession>A0AAJ8LXZ9</accession>
<dbReference type="PANTHER" id="PTHR32308">
    <property type="entry name" value="LYASE BETA SUBUNIT, PUTATIVE (AFU_ORTHOLOGUE AFUA_4G13030)-RELATED"/>
    <property type="match status" value="1"/>
</dbReference>
<sequence length="276" mass="30769">MKQRSLLFVPASSEKLIQKGLASEADRVIFDLEDGIALSEKKTARERLVRALSNEKNLHTFFVRINSRHSSYYEADTAAIARLPDIGIVLPKTSSADEIKQLRNRLPDRRLLPLIENAAGVWYAKEIAEAAEEVETLAFGAIDYRLDIQSPGLIDERDLLYARSRLVLACRLAGRNGPVDGVYEHFKDENGFYKQADAVKGLGFKGKLLIHPSQIRPANAAFSPAKAEINIAREIVEAFTQAESRGEASIQVQGRMVDYPVFKKALETLEEAEEAE</sequence>
<comment type="cofactor">
    <cofactor evidence="1">
        <name>Mg(2+)</name>
        <dbReference type="ChEBI" id="CHEBI:18420"/>
    </cofactor>
</comment>
<evidence type="ECO:0000256" key="1">
    <source>
        <dbReference type="ARBA" id="ARBA00001946"/>
    </source>
</evidence>
<keyword evidence="2 5" id="KW-0479">Metal-binding</keyword>
<dbReference type="GO" id="GO:0016829">
    <property type="term" value="F:lyase activity"/>
    <property type="evidence" value="ECO:0007669"/>
    <property type="project" value="UniProtKB-KW"/>
</dbReference>
<dbReference type="SUPFAM" id="SSF51621">
    <property type="entry name" value="Phosphoenolpyruvate/pyruvate domain"/>
    <property type="match status" value="1"/>
</dbReference>
<feature type="binding site" evidence="4">
    <location>
        <position position="116"/>
    </location>
    <ligand>
        <name>substrate</name>
    </ligand>
</feature>
<dbReference type="PIRSF" id="PIRSF015582">
    <property type="entry name" value="Cit_lyase_B"/>
    <property type="match status" value="1"/>
</dbReference>